<dbReference type="AlphaFoldDB" id="A0A3S3SK14"/>
<accession>A0A3S3SK14</accession>
<comment type="caution">
    <text evidence="3">The sequence shown here is derived from an EMBL/GenBank/DDBJ whole genome shotgun (WGS) entry which is preliminary data.</text>
</comment>
<evidence type="ECO:0000313" key="4">
    <source>
        <dbReference type="Proteomes" id="UP000288024"/>
    </source>
</evidence>
<proteinExistence type="predicted"/>
<dbReference type="GO" id="GO:0016705">
    <property type="term" value="F:oxidoreductase activity, acting on paired donors, with incorporation or reduction of molecular oxygen"/>
    <property type="evidence" value="ECO:0007669"/>
    <property type="project" value="InterPro"/>
</dbReference>
<evidence type="ECO:0000313" key="3">
    <source>
        <dbReference type="EMBL" id="RVT62446.1"/>
    </source>
</evidence>
<feature type="domain" description="Luciferase-like" evidence="2">
    <location>
        <begin position="5"/>
        <end position="241"/>
    </location>
</feature>
<dbReference type="InterPro" id="IPR036661">
    <property type="entry name" value="Luciferase-like_sf"/>
</dbReference>
<dbReference type="NCBIfam" id="TIGR03558">
    <property type="entry name" value="oxido_grp_1"/>
    <property type="match status" value="1"/>
</dbReference>
<dbReference type="Gene3D" id="3.20.20.30">
    <property type="entry name" value="Luciferase-like domain"/>
    <property type="match status" value="1"/>
</dbReference>
<dbReference type="InterPro" id="IPR050766">
    <property type="entry name" value="Bact_Lucif_Oxidored"/>
</dbReference>
<sequence length="342" mass="37347">MTIKLSILDQSPIGEGENAEQGLKNTVKLAQAADSLGYNRFWVSEHHNNDQLAGSAPESLIGFLLASTKNIRIGSGGVMLQHYSPFKVAEVFHVLSALAPDRVDLGVGKAPGGLSLSTKALQEDKREEQKSFEEKLADLHSYINEEENVLELKAAPAPKVKPDIFLLGGSAESAELAARLGISFVFAYFINGEENILKEARARFKQFSPNGGGEFLLALTVAVADSDEQADSYIKQRESVKVIFADGRKLNVGSLEQAEKVISQAGESEYQLLVQKAGYVAGSKENVRKELTLLAEKYEIDEIISLSPIVNIEDRIYSYKLLTEAFAEDSKLKQKNNQGVGI</sequence>
<dbReference type="InterPro" id="IPR019949">
    <property type="entry name" value="CmoO-like"/>
</dbReference>
<name>A0A3S3SK14_9BACI</name>
<evidence type="ECO:0000256" key="1">
    <source>
        <dbReference type="ARBA" id="ARBA00007789"/>
    </source>
</evidence>
<evidence type="ECO:0000259" key="2">
    <source>
        <dbReference type="Pfam" id="PF00296"/>
    </source>
</evidence>
<protein>
    <submittedName>
        <fullName evidence="3">LLM class flavin-dependent oxidoreductase</fullName>
    </submittedName>
</protein>
<dbReference type="GO" id="GO:0005829">
    <property type="term" value="C:cytosol"/>
    <property type="evidence" value="ECO:0007669"/>
    <property type="project" value="TreeGrafter"/>
</dbReference>
<dbReference type="PANTHER" id="PTHR30137:SF19">
    <property type="entry name" value="LUCIFERASE-LIKE MONOOXYGENASE"/>
    <property type="match status" value="1"/>
</dbReference>
<dbReference type="RefSeq" id="WP_127738397.1">
    <property type="nucleotide sequence ID" value="NZ_RZTZ01000004.1"/>
</dbReference>
<dbReference type="EMBL" id="RZTZ01000004">
    <property type="protein sequence ID" value="RVT62446.1"/>
    <property type="molecule type" value="Genomic_DNA"/>
</dbReference>
<dbReference type="InterPro" id="IPR011251">
    <property type="entry name" value="Luciferase-like_dom"/>
</dbReference>
<reference evidence="3 4" key="1">
    <citation type="submission" date="2019-01" db="EMBL/GenBank/DDBJ databases">
        <title>Bacillus sp. M5HDSG1-1, whole genome shotgun sequence.</title>
        <authorList>
            <person name="Tuo L."/>
        </authorList>
    </citation>
    <scope>NUCLEOTIDE SEQUENCE [LARGE SCALE GENOMIC DNA]</scope>
    <source>
        <strain evidence="3 4">M5HDSG1-1</strain>
    </source>
</reference>
<dbReference type="SUPFAM" id="SSF51679">
    <property type="entry name" value="Bacterial luciferase-like"/>
    <property type="match status" value="1"/>
</dbReference>
<organism evidence="3 4">
    <name type="scientific">Niallia taxi</name>
    <dbReference type="NCBI Taxonomy" id="2499688"/>
    <lineage>
        <taxon>Bacteria</taxon>
        <taxon>Bacillati</taxon>
        <taxon>Bacillota</taxon>
        <taxon>Bacilli</taxon>
        <taxon>Bacillales</taxon>
        <taxon>Bacillaceae</taxon>
        <taxon>Niallia</taxon>
    </lineage>
</organism>
<dbReference type="Proteomes" id="UP000288024">
    <property type="component" value="Unassembled WGS sequence"/>
</dbReference>
<gene>
    <name evidence="3" type="ORF">EM808_11660</name>
</gene>
<comment type="similarity">
    <text evidence="1">To bacterial alkanal monooxygenase alpha and beta chains.</text>
</comment>
<dbReference type="PANTHER" id="PTHR30137">
    <property type="entry name" value="LUCIFERASE-LIKE MONOOXYGENASE"/>
    <property type="match status" value="1"/>
</dbReference>
<dbReference type="Pfam" id="PF00296">
    <property type="entry name" value="Bac_luciferase"/>
    <property type="match status" value="1"/>
</dbReference>
<keyword evidence="4" id="KW-1185">Reference proteome</keyword>